<dbReference type="PROSITE" id="PS50850">
    <property type="entry name" value="MFS"/>
    <property type="match status" value="1"/>
</dbReference>
<proteinExistence type="predicted"/>
<dbReference type="InterPro" id="IPR011701">
    <property type="entry name" value="MFS"/>
</dbReference>
<dbReference type="AlphaFoldDB" id="A0A1G8QZU7"/>
<comment type="subcellular location">
    <subcellularLocation>
        <location evidence="1">Cell membrane</location>
        <topology evidence="1">Multi-pass membrane protein</topology>
    </subcellularLocation>
</comment>
<feature type="transmembrane region" description="Helical" evidence="7">
    <location>
        <begin position="110"/>
        <end position="129"/>
    </location>
</feature>
<feature type="transmembrane region" description="Helical" evidence="7">
    <location>
        <begin position="150"/>
        <end position="170"/>
    </location>
</feature>
<sequence>MHKTSHTTKIGVKENLAQFSILVLINLFVGSMVGLERTILPMIGEERFGLASMSAALSFIVSFGFSKAILNFFAGSLADRFGRKQVLLAGWGVGLFVPIIVIFAHAWWVIVVANILLGINQALTWSMTVNMKVDLAKPTQRGLAVGFNEFAGYVGVALMAAVSGYVASTYSLSPEPFYIGIVLVIIGFLLSLIVQNTDRHVKVQASQEKKQKTSLSTGEIFKRTSWKNADLSSNSIAGLTTNLKDGMAWGLFPVFLAAGGLSVGQIGTVVAVYPAAWGIVQLFTGVWSDKIGRKTLIVSGMIIQALSLWLFLLVDTYTLWLLSAVLLGIGTALVYPVILASISDVAHPEWRATSMGVYRFWRDSGYAFGALIAGLLADMISVDWAIGLVAVFPLLAGINALFRMKETLHTN</sequence>
<feature type="transmembrane region" description="Helical" evidence="7">
    <location>
        <begin position="246"/>
        <end position="264"/>
    </location>
</feature>
<dbReference type="CDD" id="cd17325">
    <property type="entry name" value="MFS_MdtG_SLC18_like"/>
    <property type="match status" value="1"/>
</dbReference>
<evidence type="ECO:0000256" key="1">
    <source>
        <dbReference type="ARBA" id="ARBA00004651"/>
    </source>
</evidence>
<dbReference type="PANTHER" id="PTHR23517">
    <property type="entry name" value="RESISTANCE PROTEIN MDTM, PUTATIVE-RELATED-RELATED"/>
    <property type="match status" value="1"/>
</dbReference>
<keyword evidence="4 7" id="KW-0812">Transmembrane</keyword>
<evidence type="ECO:0000313" key="9">
    <source>
        <dbReference type="EMBL" id="SDJ10259.1"/>
    </source>
</evidence>
<dbReference type="GO" id="GO:0022857">
    <property type="term" value="F:transmembrane transporter activity"/>
    <property type="evidence" value="ECO:0007669"/>
    <property type="project" value="InterPro"/>
</dbReference>
<dbReference type="PANTHER" id="PTHR23517:SF3">
    <property type="entry name" value="INTEGRAL MEMBRANE TRANSPORT PROTEIN"/>
    <property type="match status" value="1"/>
</dbReference>
<evidence type="ECO:0000256" key="3">
    <source>
        <dbReference type="ARBA" id="ARBA00022475"/>
    </source>
</evidence>
<evidence type="ECO:0000259" key="8">
    <source>
        <dbReference type="PROSITE" id="PS50850"/>
    </source>
</evidence>
<gene>
    <name evidence="9" type="ORF">SAMN04490247_0732</name>
</gene>
<evidence type="ECO:0000256" key="5">
    <source>
        <dbReference type="ARBA" id="ARBA00022989"/>
    </source>
</evidence>
<dbReference type="SUPFAM" id="SSF103473">
    <property type="entry name" value="MFS general substrate transporter"/>
    <property type="match status" value="1"/>
</dbReference>
<dbReference type="PROSITE" id="PS00216">
    <property type="entry name" value="SUGAR_TRANSPORT_1"/>
    <property type="match status" value="1"/>
</dbReference>
<feature type="transmembrane region" description="Helical" evidence="7">
    <location>
        <begin position="86"/>
        <end position="104"/>
    </location>
</feature>
<organism evidence="9 10">
    <name type="scientific">Salimicrobium halophilum</name>
    <dbReference type="NCBI Taxonomy" id="86666"/>
    <lineage>
        <taxon>Bacteria</taxon>
        <taxon>Bacillati</taxon>
        <taxon>Bacillota</taxon>
        <taxon>Bacilli</taxon>
        <taxon>Bacillales</taxon>
        <taxon>Bacillaceae</taxon>
        <taxon>Salimicrobium</taxon>
    </lineage>
</organism>
<dbReference type="InterPro" id="IPR050171">
    <property type="entry name" value="MFS_Transporters"/>
</dbReference>
<feature type="domain" description="Major facilitator superfamily (MFS) profile" evidence="8">
    <location>
        <begin position="18"/>
        <end position="408"/>
    </location>
</feature>
<dbReference type="EMBL" id="FNEV01000002">
    <property type="protein sequence ID" value="SDJ10259.1"/>
    <property type="molecule type" value="Genomic_DNA"/>
</dbReference>
<keyword evidence="3" id="KW-1003">Cell membrane</keyword>
<keyword evidence="2" id="KW-0813">Transport</keyword>
<dbReference type="OrthoDB" id="9810492at2"/>
<keyword evidence="10" id="KW-1185">Reference proteome</keyword>
<feature type="transmembrane region" description="Helical" evidence="7">
    <location>
        <begin position="55"/>
        <end position="74"/>
    </location>
</feature>
<feature type="transmembrane region" description="Helical" evidence="7">
    <location>
        <begin position="384"/>
        <end position="402"/>
    </location>
</feature>
<protein>
    <submittedName>
        <fullName evidence="9">Sugar phosphate permease</fullName>
    </submittedName>
</protein>
<keyword evidence="6 7" id="KW-0472">Membrane</keyword>
<evidence type="ECO:0000313" key="10">
    <source>
        <dbReference type="Proteomes" id="UP000199225"/>
    </source>
</evidence>
<dbReference type="RefSeq" id="WP_093192191.1">
    <property type="nucleotide sequence ID" value="NZ_FNEV01000002.1"/>
</dbReference>
<reference evidence="10" key="1">
    <citation type="submission" date="2016-10" db="EMBL/GenBank/DDBJ databases">
        <authorList>
            <person name="Varghese N."/>
            <person name="Submissions S."/>
        </authorList>
    </citation>
    <scope>NUCLEOTIDE SEQUENCE [LARGE SCALE GENOMIC DNA]</scope>
    <source>
        <strain evidence="10">DSM 4771</strain>
    </source>
</reference>
<evidence type="ECO:0000256" key="2">
    <source>
        <dbReference type="ARBA" id="ARBA00022448"/>
    </source>
</evidence>
<evidence type="ECO:0000256" key="6">
    <source>
        <dbReference type="ARBA" id="ARBA00023136"/>
    </source>
</evidence>
<feature type="transmembrane region" description="Helical" evidence="7">
    <location>
        <begin position="176"/>
        <end position="194"/>
    </location>
</feature>
<dbReference type="InterPro" id="IPR020846">
    <property type="entry name" value="MFS_dom"/>
</dbReference>
<keyword evidence="5 7" id="KW-1133">Transmembrane helix</keyword>
<name>A0A1G8QZU7_9BACI</name>
<dbReference type="InterPro" id="IPR036259">
    <property type="entry name" value="MFS_trans_sf"/>
</dbReference>
<dbReference type="GO" id="GO:0005886">
    <property type="term" value="C:plasma membrane"/>
    <property type="evidence" value="ECO:0007669"/>
    <property type="project" value="UniProtKB-SubCell"/>
</dbReference>
<dbReference type="STRING" id="86666.SAMN04490247_0732"/>
<feature type="transmembrane region" description="Helical" evidence="7">
    <location>
        <begin position="320"/>
        <end position="339"/>
    </location>
</feature>
<evidence type="ECO:0000256" key="7">
    <source>
        <dbReference type="SAM" id="Phobius"/>
    </source>
</evidence>
<dbReference type="Proteomes" id="UP000199225">
    <property type="component" value="Unassembled WGS sequence"/>
</dbReference>
<feature type="transmembrane region" description="Helical" evidence="7">
    <location>
        <begin position="295"/>
        <end position="314"/>
    </location>
</feature>
<evidence type="ECO:0000256" key="4">
    <source>
        <dbReference type="ARBA" id="ARBA00022692"/>
    </source>
</evidence>
<feature type="transmembrane region" description="Helical" evidence="7">
    <location>
        <begin position="16"/>
        <end position="35"/>
    </location>
</feature>
<dbReference type="InterPro" id="IPR005829">
    <property type="entry name" value="Sugar_transporter_CS"/>
</dbReference>
<dbReference type="Gene3D" id="1.20.1250.20">
    <property type="entry name" value="MFS general substrate transporter like domains"/>
    <property type="match status" value="2"/>
</dbReference>
<accession>A0A1G8QZU7</accession>
<dbReference type="Pfam" id="PF07690">
    <property type="entry name" value="MFS_1"/>
    <property type="match status" value="2"/>
</dbReference>